<keyword evidence="2" id="KW-1185">Reference proteome</keyword>
<dbReference type="Proteomes" id="UP001145114">
    <property type="component" value="Unassembled WGS sequence"/>
</dbReference>
<accession>A0ACC1HA63</accession>
<comment type="caution">
    <text evidence="1">The sequence shown here is derived from an EMBL/GenBank/DDBJ whole genome shotgun (WGS) entry which is preliminary data.</text>
</comment>
<feature type="non-terminal residue" evidence="1">
    <location>
        <position position="119"/>
    </location>
</feature>
<sequence>MSVATSSSVLRTVRENLAKYPHCVLLTQVGDFYELYYEQADTIGGDLLGLQVTDKRYSTSTVRFTGFPIRSLDRYLEILVVRHGLSVALCEQFATENRRSFFRKVTRVITPGTLINETY</sequence>
<proteinExistence type="predicted"/>
<evidence type="ECO:0000313" key="1">
    <source>
        <dbReference type="EMBL" id="KAJ1671096.1"/>
    </source>
</evidence>
<reference evidence="1" key="1">
    <citation type="submission" date="2022-06" db="EMBL/GenBank/DDBJ databases">
        <title>Phylogenomic reconstructions and comparative analyses of Kickxellomycotina fungi.</title>
        <authorList>
            <person name="Reynolds N.K."/>
            <person name="Stajich J.E."/>
            <person name="Barry K."/>
            <person name="Grigoriev I.V."/>
            <person name="Crous P."/>
            <person name="Smith M.E."/>
        </authorList>
    </citation>
    <scope>NUCLEOTIDE SEQUENCE</scope>
    <source>
        <strain evidence="1">RSA 2271</strain>
    </source>
</reference>
<protein>
    <submittedName>
        <fullName evidence="1">Uncharacterized protein</fullName>
    </submittedName>
</protein>
<organism evidence="1 2">
    <name type="scientific">Spiromyces aspiralis</name>
    <dbReference type="NCBI Taxonomy" id="68401"/>
    <lineage>
        <taxon>Eukaryota</taxon>
        <taxon>Fungi</taxon>
        <taxon>Fungi incertae sedis</taxon>
        <taxon>Zoopagomycota</taxon>
        <taxon>Kickxellomycotina</taxon>
        <taxon>Kickxellomycetes</taxon>
        <taxon>Kickxellales</taxon>
        <taxon>Kickxellaceae</taxon>
        <taxon>Spiromyces</taxon>
    </lineage>
</organism>
<evidence type="ECO:0000313" key="2">
    <source>
        <dbReference type="Proteomes" id="UP001145114"/>
    </source>
</evidence>
<gene>
    <name evidence="1" type="ORF">EV182_007824</name>
</gene>
<name>A0ACC1HA63_9FUNG</name>
<dbReference type="EMBL" id="JAMZIH010008921">
    <property type="protein sequence ID" value="KAJ1671096.1"/>
    <property type="molecule type" value="Genomic_DNA"/>
</dbReference>